<evidence type="ECO:0000313" key="1">
    <source>
        <dbReference type="EMBL" id="BAQ23109.1"/>
    </source>
</evidence>
<evidence type="ECO:0000313" key="2">
    <source>
        <dbReference type="Proteomes" id="UP000225144"/>
    </source>
</evidence>
<proteinExistence type="predicted"/>
<protein>
    <submittedName>
        <fullName evidence="1">Uncharacterized protein</fullName>
    </submittedName>
</protein>
<dbReference type="Proteomes" id="UP000225144">
    <property type="component" value="Genome"/>
</dbReference>
<accession>A0A0B6VRJ5</accession>
<name>A0A0B6VRJ5_9CAUD</name>
<reference evidence="1 2" key="1">
    <citation type="submission" date="2015-02" db="EMBL/GenBank/DDBJ databases">
        <title>Complete genome sequences of Edwardsiella bacteriophages, PEi20 and PEi26.</title>
        <authorList>
            <person name="Yasuike M."/>
            <person name="Nishiki I."/>
            <person name="Iwasaki Y."/>
            <person name="Nakamura Y."/>
            <person name="Fujiwara A."/>
            <person name="Hassan E.S."/>
            <person name="Mahmoud M.M."/>
            <person name="Kawato Y."/>
            <person name="Nagai S."/>
            <person name="Kobayashi T."/>
            <person name="Ototake M."/>
            <person name="Nakai T."/>
        </authorList>
    </citation>
    <scope>NUCLEOTIDE SEQUENCE [LARGE SCALE GENOMIC DNA]</scope>
</reference>
<organism evidence="1 2">
    <name type="scientific">Edwardsiella phage PEi26</name>
    <dbReference type="NCBI Taxonomy" id="1608311"/>
    <lineage>
        <taxon>Viruses</taxon>
        <taxon>Duplodnaviria</taxon>
        <taxon>Heunggongvirae</taxon>
        <taxon>Uroviricota</taxon>
        <taxon>Caudoviricetes</taxon>
        <taxon>Pantevenvirales</taxon>
        <taxon>Straboviridae</taxon>
        <taxon>Tevenvirinae</taxon>
        <taxon>Kanagawavirus</taxon>
        <taxon>Kanagawavirus pei20</taxon>
    </lineage>
</organism>
<dbReference type="EMBL" id="AP014715">
    <property type="protein sequence ID" value="BAQ23109.1"/>
    <property type="molecule type" value="Genomic_DNA"/>
</dbReference>
<sequence>MSYKIYGDTSANPSAKWDCQIGTSVDSLLEAVDIAQNTPYSYVDIVGPDGNVIDLEMHKSKQVNFLLFAGDNYYPSGGYEDLKHKAATEDELREVIESNRNKSRYGSGKFDWWQIVNANTHVIVDKGYY</sequence>
<gene>
    <name evidence="1" type="primary">trna.3</name>
</gene>